<organism evidence="2 3">
    <name type="scientific">Tenebrio molitor</name>
    <name type="common">Yellow mealworm beetle</name>
    <dbReference type="NCBI Taxonomy" id="7067"/>
    <lineage>
        <taxon>Eukaryota</taxon>
        <taxon>Metazoa</taxon>
        <taxon>Ecdysozoa</taxon>
        <taxon>Arthropoda</taxon>
        <taxon>Hexapoda</taxon>
        <taxon>Insecta</taxon>
        <taxon>Pterygota</taxon>
        <taxon>Neoptera</taxon>
        <taxon>Endopterygota</taxon>
        <taxon>Coleoptera</taxon>
        <taxon>Polyphaga</taxon>
        <taxon>Cucujiformia</taxon>
        <taxon>Tenebrionidae</taxon>
        <taxon>Tenebrio</taxon>
    </lineage>
</organism>
<proteinExistence type="predicted"/>
<dbReference type="Proteomes" id="UP000719412">
    <property type="component" value="Unassembled WGS sequence"/>
</dbReference>
<keyword evidence="3" id="KW-1185">Reference proteome</keyword>
<protein>
    <submittedName>
        <fullName evidence="2">Uncharacterized protein</fullName>
    </submittedName>
</protein>
<sequence length="671" mass="74755">MIETYGKIRRTNKSQRDSGISVTSAVSMTGIDLPRVTFITCKLVLSETIPLIRRTIALRRPRALTDIAARLFSMILVDIPPGLATPKIKAQKAVSLEWIIKRRFIRIRDDPSGRAPAINVPVRCLPRRPTAADVARLACTRALLGKELPPANAGGMGFAALINRSRESMLFTRASLALDRPSAKLALHKVDGWTPVARNHMYEADVVTTKPHVRSPCVNMTPVHITPNRDPGSSIKQPPQRSYNKNTEPPRKIFIFDLYPSYYSENRTHIVHPDPLYPLTHKNISRRGVHPRSYPRGQFRVSVGSLDVGLDGVGLTLPVTTTLRYGVDHMMAFRPRDDFVLFARAALDLPSDAARLTANVYERIIMSDDVSNTYAMKNRARPAPLSCRTRHTKQRFRSELFSWPPPVHFEFRFGDAAPHLRITPCFYDRKRRKLRAAPDGTGVPLMSAQVATHARIDLPESPFPLRIRSHGKKGTALSNLQKTGGSFCDPAATGCGRANSHLLPAFFTFKLNRPRPMAIVGRPKRASGSAFCLCFTGVASNDEKDDALSPPSDTLMQPKRLIGGFGRPQNLTRFCPIAPPLSSRRFHPANRLVLKSGLICTLPAYKVFLDSQYKYTFGIDDERQICTSLRGKRGQKVARFDAGRESNKTAASPFEVLKTNMLNKPEILDSS</sequence>
<accession>A0A8J6L9K0</accession>
<dbReference type="EMBL" id="JABDTM020027096">
    <property type="protein sequence ID" value="KAH0811028.1"/>
    <property type="molecule type" value="Genomic_DNA"/>
</dbReference>
<evidence type="ECO:0000313" key="3">
    <source>
        <dbReference type="Proteomes" id="UP000719412"/>
    </source>
</evidence>
<feature type="region of interest" description="Disordered" evidence="1">
    <location>
        <begin position="220"/>
        <end position="247"/>
    </location>
</feature>
<reference evidence="2" key="1">
    <citation type="journal article" date="2020" name="J Insects Food Feed">
        <title>The yellow mealworm (Tenebrio molitor) genome: a resource for the emerging insects as food and feed industry.</title>
        <authorList>
            <person name="Eriksson T."/>
            <person name="Andere A."/>
            <person name="Kelstrup H."/>
            <person name="Emery V."/>
            <person name="Picard C."/>
        </authorList>
    </citation>
    <scope>NUCLEOTIDE SEQUENCE</scope>
    <source>
        <strain evidence="2">Stoneville</strain>
        <tissue evidence="2">Whole head</tissue>
    </source>
</reference>
<gene>
    <name evidence="2" type="ORF">GEV33_011767</name>
</gene>
<feature type="compositionally biased region" description="Polar residues" evidence="1">
    <location>
        <begin position="234"/>
        <end position="247"/>
    </location>
</feature>
<name>A0A8J6L9K0_TENMO</name>
<dbReference type="AlphaFoldDB" id="A0A8J6L9K0"/>
<reference evidence="2" key="2">
    <citation type="submission" date="2021-08" db="EMBL/GenBank/DDBJ databases">
        <authorList>
            <person name="Eriksson T."/>
        </authorList>
    </citation>
    <scope>NUCLEOTIDE SEQUENCE</scope>
    <source>
        <strain evidence="2">Stoneville</strain>
        <tissue evidence="2">Whole head</tissue>
    </source>
</reference>
<comment type="caution">
    <text evidence="2">The sequence shown here is derived from an EMBL/GenBank/DDBJ whole genome shotgun (WGS) entry which is preliminary data.</text>
</comment>
<evidence type="ECO:0000256" key="1">
    <source>
        <dbReference type="SAM" id="MobiDB-lite"/>
    </source>
</evidence>
<evidence type="ECO:0000313" key="2">
    <source>
        <dbReference type="EMBL" id="KAH0811028.1"/>
    </source>
</evidence>